<dbReference type="PANTHER" id="PTHR43777">
    <property type="entry name" value="MOLYBDENUM COFACTOR CYTIDYLYLTRANSFERASE"/>
    <property type="match status" value="1"/>
</dbReference>
<evidence type="ECO:0000313" key="3">
    <source>
        <dbReference type="EMBL" id="KMQ74872.1"/>
    </source>
</evidence>
<accession>A0A0J7J9J5</accession>
<dbReference type="PANTHER" id="PTHR43777:SF1">
    <property type="entry name" value="MOLYBDENUM COFACTOR CYTIDYLYLTRANSFERASE"/>
    <property type="match status" value="1"/>
</dbReference>
<keyword evidence="1" id="KW-0460">Magnesium</keyword>
<evidence type="ECO:0000256" key="1">
    <source>
        <dbReference type="ARBA" id="ARBA00022842"/>
    </source>
</evidence>
<comment type="caution">
    <text evidence="3">The sequence shown here is derived from an EMBL/GenBank/DDBJ whole genome shotgun (WGS) entry which is preliminary data.</text>
</comment>
<feature type="domain" description="MobA-like NTP transferase" evidence="2">
    <location>
        <begin position="45"/>
        <end position="204"/>
    </location>
</feature>
<dbReference type="SUPFAM" id="SSF53448">
    <property type="entry name" value="Nucleotide-diphospho-sugar transferases"/>
    <property type="match status" value="1"/>
</dbReference>
<keyword evidence="3" id="KW-0808">Transferase</keyword>
<protein>
    <submittedName>
        <fullName evidence="3">CTP:molybdopterin cytidylyltransferase MocA</fullName>
        <ecNumber evidence="3">2.7.7.76</ecNumber>
    </submittedName>
</protein>
<reference evidence="3 4" key="1">
    <citation type="submission" date="2015-06" db="EMBL/GenBank/DDBJ databases">
        <title>Marinobacter subterrani, a genetically tractable neutrophilic iron-oxidizing strain isolated from the Soudan Iron Mine.</title>
        <authorList>
            <person name="Bonis B.M."/>
            <person name="Gralnick J.A."/>
        </authorList>
    </citation>
    <scope>NUCLEOTIDE SEQUENCE [LARGE SCALE GENOMIC DNA]</scope>
    <source>
        <strain evidence="3 4">JG233</strain>
    </source>
</reference>
<dbReference type="AlphaFoldDB" id="A0A0J7J9J5"/>
<dbReference type="InterPro" id="IPR025877">
    <property type="entry name" value="MobA-like_NTP_Trfase"/>
</dbReference>
<evidence type="ECO:0000313" key="4">
    <source>
        <dbReference type="Proteomes" id="UP000036102"/>
    </source>
</evidence>
<dbReference type="GO" id="GO:0061602">
    <property type="term" value="F:molybdenum cofactor cytidylyltransferase activity"/>
    <property type="evidence" value="ECO:0007669"/>
    <property type="project" value="UniProtKB-EC"/>
</dbReference>
<sequence>MIDGRILAKIPGYSSLAECRAPLLPAIGRIIINFRRQINDQEFPALILAAGASSRLGRPKALLPLGAGKRVVLDQAIEQGRVLSRDVRVVCGAWYPLIRFRCQRQPSVWLKAPEWHEGLSASLAAGIRSLGPAVKGVFVLVADQPLLDLNALKAFGDAARYVPEQPIAADYGNRPGVPAYLPRWLWPLVLDLEGDRGAGRLLAEVRATRVEIPGVHDDVDTPADWQRIRALLSQTGPTTRRSRR</sequence>
<dbReference type="InterPro" id="IPR029044">
    <property type="entry name" value="Nucleotide-diphossugar_trans"/>
</dbReference>
<proteinExistence type="predicted"/>
<dbReference type="Pfam" id="PF12804">
    <property type="entry name" value="NTP_transf_3"/>
    <property type="match status" value="1"/>
</dbReference>
<organism evidence="3 4">
    <name type="scientific">Marinobacter subterrani</name>
    <dbReference type="NCBI Taxonomy" id="1658765"/>
    <lineage>
        <taxon>Bacteria</taxon>
        <taxon>Pseudomonadati</taxon>
        <taxon>Pseudomonadota</taxon>
        <taxon>Gammaproteobacteria</taxon>
        <taxon>Pseudomonadales</taxon>
        <taxon>Marinobacteraceae</taxon>
        <taxon>Marinobacter</taxon>
    </lineage>
</organism>
<dbReference type="EC" id="2.7.7.76" evidence="3"/>
<keyword evidence="3" id="KW-0548">Nucleotidyltransferase</keyword>
<name>A0A0J7J9J5_9GAMM</name>
<dbReference type="RefSeq" id="WP_227506646.1">
    <property type="nucleotide sequence ID" value="NZ_LFBU01000001.1"/>
</dbReference>
<evidence type="ECO:0000259" key="2">
    <source>
        <dbReference type="Pfam" id="PF12804"/>
    </source>
</evidence>
<dbReference type="STRING" id="1658765.Msub_11065"/>
<dbReference type="Gene3D" id="3.90.550.10">
    <property type="entry name" value="Spore Coat Polysaccharide Biosynthesis Protein SpsA, Chain A"/>
    <property type="match status" value="1"/>
</dbReference>
<dbReference type="Proteomes" id="UP000036102">
    <property type="component" value="Unassembled WGS sequence"/>
</dbReference>
<dbReference type="CDD" id="cd04182">
    <property type="entry name" value="GT_2_like_f"/>
    <property type="match status" value="1"/>
</dbReference>
<keyword evidence="4" id="KW-1185">Reference proteome</keyword>
<gene>
    <name evidence="3" type="ORF">Msub_11065</name>
</gene>
<dbReference type="EMBL" id="LFBU01000001">
    <property type="protein sequence ID" value="KMQ74872.1"/>
    <property type="molecule type" value="Genomic_DNA"/>
</dbReference>
<dbReference type="PATRIC" id="fig|1658765.3.peg.1057"/>